<proteinExistence type="predicted"/>
<dbReference type="InterPro" id="IPR021283">
    <property type="entry name" value="Phage_Wedge1"/>
</dbReference>
<dbReference type="EMBL" id="LN854557">
    <property type="protein sequence ID" value="CRL46227.1"/>
    <property type="molecule type" value="Genomic_DNA"/>
</dbReference>
<dbReference type="STRING" id="343509.SG1962"/>
<reference evidence="1 3" key="1">
    <citation type="journal article" date="2006" name="Genome Res.">
        <title>Massive genome erosion and functional adaptations provide insights into the symbiotic lifestyle of Sodalis glossinidius in the tsetse host.</title>
        <authorList>
            <person name="Toh H."/>
            <person name="Weiss B.L."/>
            <person name="Perkin S.A.H."/>
            <person name="Yamashita A."/>
            <person name="Oshima K."/>
            <person name="Hattori M."/>
            <person name="Aksoy S."/>
        </authorList>
    </citation>
    <scope>NUCLEOTIDE SEQUENCE [LARGE SCALE GENOMIC DNA]</scope>
    <source>
        <strain evidence="3">morsitans</strain>
        <strain evidence="1">Morsitans</strain>
    </source>
</reference>
<dbReference type="Proteomes" id="UP000245838">
    <property type="component" value="Chromosome sggmmb4_Chromosome"/>
</dbReference>
<dbReference type="HOGENOM" id="CLU_076286_0_0_6"/>
<accession>Q2NRI8</accession>
<name>Q2NRI8_SODGM</name>
<evidence type="ECO:0000313" key="3">
    <source>
        <dbReference type="Proteomes" id="UP000001932"/>
    </source>
</evidence>
<dbReference type="EMBL" id="AP008232">
    <property type="protein sequence ID" value="BAE75237.1"/>
    <property type="molecule type" value="Genomic_DNA"/>
</dbReference>
<gene>
    <name evidence="1" type="ordered locus">SG1962</name>
    <name evidence="2" type="ORF">SGGMMB4_04663</name>
</gene>
<evidence type="ECO:0000313" key="4">
    <source>
        <dbReference type="Proteomes" id="UP000245838"/>
    </source>
</evidence>
<dbReference type="OrthoDB" id="8158189at2"/>
<keyword evidence="3" id="KW-1185">Reference proteome</keyword>
<dbReference type="BioCyc" id="SGLO343509:SGP1_RS18005-MONOMER"/>
<dbReference type="KEGG" id="sgl:SG1962"/>
<organism evidence="1 3">
    <name type="scientific">Sodalis glossinidius (strain morsitans)</name>
    <dbReference type="NCBI Taxonomy" id="343509"/>
    <lineage>
        <taxon>Bacteria</taxon>
        <taxon>Pseudomonadati</taxon>
        <taxon>Pseudomonadota</taxon>
        <taxon>Gammaproteobacteria</taxon>
        <taxon>Enterobacterales</taxon>
        <taxon>Bruguierivoracaceae</taxon>
        <taxon>Sodalis</taxon>
    </lineage>
</organism>
<dbReference type="eggNOG" id="ENOG502ZCDN">
    <property type="taxonomic scope" value="Bacteria"/>
</dbReference>
<dbReference type="Proteomes" id="UP000001932">
    <property type="component" value="Chromosome"/>
</dbReference>
<dbReference type="AlphaFoldDB" id="Q2NRI8"/>
<dbReference type="Pfam" id="PF11041">
    <property type="entry name" value="Phage_Wedge1"/>
    <property type="match status" value="1"/>
</dbReference>
<reference evidence="2 4" key="2">
    <citation type="submission" date="2015-05" db="EMBL/GenBank/DDBJ databases">
        <authorList>
            <person name="Goodhead I."/>
        </authorList>
    </citation>
    <scope>NUCLEOTIDE SEQUENCE [LARGE SCALE GENOMIC DNA]</scope>
    <source>
        <strain evidence="2">B4</strain>
        <strain evidence="4">morsitans</strain>
    </source>
</reference>
<evidence type="ECO:0000313" key="2">
    <source>
        <dbReference type="EMBL" id="CRL46227.1"/>
    </source>
</evidence>
<protein>
    <recommendedName>
        <fullName evidence="5">DUF2612 domain-containing protein</fullName>
    </recommendedName>
</protein>
<evidence type="ECO:0000313" key="1">
    <source>
        <dbReference type="EMBL" id="BAE75237.1"/>
    </source>
</evidence>
<dbReference type="RefSeq" id="WP_011411693.1">
    <property type="nucleotide sequence ID" value="NC_007712.1"/>
</dbReference>
<sequence>MRDTPEAALIWQYRGKPRARQTVGLLFSESRELWTSVLTLASLLDIDKATGYGLDLIGRHVELGRTLNAFIPKAYFGWLGADAAQGFGDGVFYLLGEALNDSTRLEDDDYRFLLRARVLKNTLRPTMAAISAAIRYLLGPQVVVIDNHDMSMNIVVPEKMLTPLRLYAVHHLDILVRPVGVRYQLIMIQGERPFGWARDPLAFGFNEGKFTRIVYDHR</sequence>
<evidence type="ECO:0008006" key="5">
    <source>
        <dbReference type="Google" id="ProtNLM"/>
    </source>
</evidence>